<dbReference type="InterPro" id="IPR036812">
    <property type="entry name" value="NAD(P)_OxRdtase_dom_sf"/>
</dbReference>
<accession>A0ABW6SDI8</accession>
<evidence type="ECO:0000259" key="2">
    <source>
        <dbReference type="Pfam" id="PF00248"/>
    </source>
</evidence>
<sequence>MAVQSEFTAPGGTASLGPRNVARIGYGAMQLTDHDGREYDRRAGIDILRRAVELGVNHIDTAQFYGAGACNELIRAALSPYPADLVLATKVGAVYDADVRLLAAQRPEQLRAQVEANLVALGVDSLGVVNMRRADVPPGIVAEGDQIVDLDDQLAELTALRDEGKIAGIGLSHVSAEQLRQALPAGIVCVQNLYSLLNRSAEPVLELCRANDIAWVPYFPLGSAFPGLPKVTEHPSVLSAATALDATPAQIGLAWQLAHYTHTLLIPGTSNPSHLDENLAAGSVELPADIVETLDNLAESEA</sequence>
<evidence type="ECO:0000256" key="1">
    <source>
        <dbReference type="ARBA" id="ARBA00023002"/>
    </source>
</evidence>
<name>A0ABW6SDI8_9NOCA</name>
<keyword evidence="1" id="KW-0560">Oxidoreductase</keyword>
<evidence type="ECO:0000313" key="4">
    <source>
        <dbReference type="Proteomes" id="UP001601992"/>
    </source>
</evidence>
<dbReference type="PANTHER" id="PTHR43625:SF40">
    <property type="entry name" value="ALDO-KETO REDUCTASE YAKC [NADP(+)]"/>
    <property type="match status" value="1"/>
</dbReference>
<dbReference type="Pfam" id="PF00248">
    <property type="entry name" value="Aldo_ket_red"/>
    <property type="match status" value="1"/>
</dbReference>
<dbReference type="InterPro" id="IPR050791">
    <property type="entry name" value="Aldo-Keto_reductase"/>
</dbReference>
<feature type="domain" description="NADP-dependent oxidoreductase" evidence="2">
    <location>
        <begin position="23"/>
        <end position="298"/>
    </location>
</feature>
<dbReference type="InterPro" id="IPR020471">
    <property type="entry name" value="AKR"/>
</dbReference>
<dbReference type="InterPro" id="IPR023210">
    <property type="entry name" value="NADP_OxRdtase_dom"/>
</dbReference>
<reference evidence="3 4" key="1">
    <citation type="submission" date="2024-10" db="EMBL/GenBank/DDBJ databases">
        <title>The Natural Products Discovery Center: Release of the First 8490 Sequenced Strains for Exploring Actinobacteria Biosynthetic Diversity.</title>
        <authorList>
            <person name="Kalkreuter E."/>
            <person name="Kautsar S.A."/>
            <person name="Yang D."/>
            <person name="Bader C.D."/>
            <person name="Teijaro C.N."/>
            <person name="Fluegel L."/>
            <person name="Davis C.M."/>
            <person name="Simpson J.R."/>
            <person name="Lauterbach L."/>
            <person name="Steele A.D."/>
            <person name="Gui C."/>
            <person name="Meng S."/>
            <person name="Li G."/>
            <person name="Viehrig K."/>
            <person name="Ye F."/>
            <person name="Su P."/>
            <person name="Kiefer A.F."/>
            <person name="Nichols A."/>
            <person name="Cepeda A.J."/>
            <person name="Yan W."/>
            <person name="Fan B."/>
            <person name="Jiang Y."/>
            <person name="Adhikari A."/>
            <person name="Zheng C.-J."/>
            <person name="Schuster L."/>
            <person name="Cowan T.M."/>
            <person name="Smanski M.J."/>
            <person name="Chevrette M.G."/>
            <person name="De Carvalho L.P.S."/>
            <person name="Shen B."/>
        </authorList>
    </citation>
    <scope>NUCLEOTIDE SEQUENCE [LARGE SCALE GENOMIC DNA]</scope>
    <source>
        <strain evidence="3 4">NPDC002593</strain>
    </source>
</reference>
<dbReference type="Proteomes" id="UP001601992">
    <property type="component" value="Unassembled WGS sequence"/>
</dbReference>
<dbReference type="RefSeq" id="WP_085997628.1">
    <property type="nucleotide sequence ID" value="NZ_JBIAQY010000026.1"/>
</dbReference>
<keyword evidence="4" id="KW-1185">Reference proteome</keyword>
<evidence type="ECO:0000313" key="3">
    <source>
        <dbReference type="EMBL" id="MFF3574391.1"/>
    </source>
</evidence>
<proteinExistence type="predicted"/>
<dbReference type="SUPFAM" id="SSF51430">
    <property type="entry name" value="NAD(P)-linked oxidoreductase"/>
    <property type="match status" value="1"/>
</dbReference>
<gene>
    <name evidence="3" type="ORF">ACFYXQ_42245</name>
</gene>
<protein>
    <submittedName>
        <fullName evidence="3">Aldo/keto reductase</fullName>
    </submittedName>
</protein>
<dbReference type="Gene3D" id="3.20.20.100">
    <property type="entry name" value="NADP-dependent oxidoreductase domain"/>
    <property type="match status" value="1"/>
</dbReference>
<dbReference type="PRINTS" id="PR00069">
    <property type="entry name" value="ALDKETRDTASE"/>
</dbReference>
<comment type="caution">
    <text evidence="3">The sequence shown here is derived from an EMBL/GenBank/DDBJ whole genome shotgun (WGS) entry which is preliminary data.</text>
</comment>
<dbReference type="CDD" id="cd19088">
    <property type="entry name" value="AKR_AKR13B1"/>
    <property type="match status" value="1"/>
</dbReference>
<organism evidence="3 4">
    <name type="scientific">Nocardia jiangxiensis</name>
    <dbReference type="NCBI Taxonomy" id="282685"/>
    <lineage>
        <taxon>Bacteria</taxon>
        <taxon>Bacillati</taxon>
        <taxon>Actinomycetota</taxon>
        <taxon>Actinomycetes</taxon>
        <taxon>Mycobacteriales</taxon>
        <taxon>Nocardiaceae</taxon>
        <taxon>Nocardia</taxon>
    </lineage>
</organism>
<dbReference type="EMBL" id="JBIAQY010000026">
    <property type="protein sequence ID" value="MFF3574391.1"/>
    <property type="molecule type" value="Genomic_DNA"/>
</dbReference>
<dbReference type="PANTHER" id="PTHR43625">
    <property type="entry name" value="AFLATOXIN B1 ALDEHYDE REDUCTASE"/>
    <property type="match status" value="1"/>
</dbReference>